<dbReference type="EMBL" id="JAUJFL010000001">
    <property type="protein sequence ID" value="KAK2614951.1"/>
    <property type="molecule type" value="Genomic_DNA"/>
</dbReference>
<comment type="caution">
    <text evidence="10">The sequence shown here is derived from an EMBL/GenBank/DDBJ whole genome shotgun (WGS) entry which is preliminary data.</text>
</comment>
<dbReference type="InterPro" id="IPR039670">
    <property type="entry name" value="NPC2-like"/>
</dbReference>
<proteinExistence type="inferred from homology"/>
<evidence type="ECO:0000256" key="2">
    <source>
        <dbReference type="ARBA" id="ARBA00006370"/>
    </source>
</evidence>
<dbReference type="InterPro" id="IPR014756">
    <property type="entry name" value="Ig_E-set"/>
</dbReference>
<comment type="similarity">
    <text evidence="2">Belongs to the NPC2 family.</text>
</comment>
<evidence type="ECO:0000313" key="10">
    <source>
        <dbReference type="EMBL" id="KAK2614951.1"/>
    </source>
</evidence>
<dbReference type="Gene3D" id="2.70.220.10">
    <property type="entry name" value="Ganglioside GM2 activator"/>
    <property type="match status" value="1"/>
</dbReference>
<reference evidence="10" key="1">
    <citation type="submission" date="2023-06" db="EMBL/GenBank/DDBJ databases">
        <authorList>
            <person name="Noh H."/>
        </authorList>
    </citation>
    <scope>NUCLEOTIDE SEQUENCE</scope>
    <source>
        <strain evidence="10">DUCC20226</strain>
    </source>
</reference>
<gene>
    <name evidence="10" type="ORF">N8I77_001739</name>
</gene>
<dbReference type="GO" id="GO:0015918">
    <property type="term" value="P:sterol transport"/>
    <property type="evidence" value="ECO:0007669"/>
    <property type="project" value="InterPro"/>
</dbReference>
<keyword evidence="6" id="KW-0732">Signal</keyword>
<evidence type="ECO:0000256" key="1">
    <source>
        <dbReference type="ARBA" id="ARBA00002053"/>
    </source>
</evidence>
<feature type="domain" description="MD-2-related lipid-recognition" evidence="9">
    <location>
        <begin position="51"/>
        <end position="173"/>
    </location>
</feature>
<comment type="subunit">
    <text evidence="3">Monomer.</text>
</comment>
<evidence type="ECO:0000259" key="9">
    <source>
        <dbReference type="SMART" id="SM00737"/>
    </source>
</evidence>
<accession>A0AAD9SRI4</accession>
<evidence type="ECO:0000256" key="3">
    <source>
        <dbReference type="ARBA" id="ARBA00011245"/>
    </source>
</evidence>
<dbReference type="SUPFAM" id="SSF81296">
    <property type="entry name" value="E set domains"/>
    <property type="match status" value="1"/>
</dbReference>
<dbReference type="Pfam" id="PF02221">
    <property type="entry name" value="E1_DerP2_DerF2"/>
    <property type="match status" value="1"/>
</dbReference>
<comment type="function">
    <text evidence="1">Catalyzes the intermembrane transfer of phosphatidylglycerol and phosphatidylinositol.</text>
</comment>
<dbReference type="SMART" id="SM00737">
    <property type="entry name" value="ML"/>
    <property type="match status" value="1"/>
</dbReference>
<dbReference type="AlphaFoldDB" id="A0AAD9SRI4"/>
<keyword evidence="5" id="KW-0813">Transport</keyword>
<dbReference type="PANTHER" id="PTHR11306">
    <property type="entry name" value="NIEMANN PICK TYPE C2 PROTEIN NPC2-RELATED"/>
    <property type="match status" value="1"/>
</dbReference>
<sequence length="175" mass="18785">MKPSTIITVISGAIASSGTVSLPDEGEDTQDTSINEARPPATDDIPGKNPFSLCRGDHSRDIAEINQIDLIPNPPVKGQDLTVLAAGTLHDAIEKGTAVDIKVKFIGSVVYHHRFDVCDELEKMGQSCPLPAGPVYFNETFPIIKKIPHGNFFVHADAWSGNGAAVTCFDGKLRF</sequence>
<evidence type="ECO:0000313" key="11">
    <source>
        <dbReference type="Proteomes" id="UP001265746"/>
    </source>
</evidence>
<keyword evidence="7" id="KW-0445">Lipid transport</keyword>
<dbReference type="GO" id="GO:0032934">
    <property type="term" value="F:sterol binding"/>
    <property type="evidence" value="ECO:0007669"/>
    <property type="project" value="InterPro"/>
</dbReference>
<dbReference type="PANTHER" id="PTHR11306:SF0">
    <property type="entry name" value="PHOSPHATIDYLGLYCEROL_PHOSPHATIDYLINOSITOL TRANSFER PROTEIN"/>
    <property type="match status" value="1"/>
</dbReference>
<organism evidence="10 11">
    <name type="scientific">Phomopsis amygdali</name>
    <name type="common">Fusicoccum amygdali</name>
    <dbReference type="NCBI Taxonomy" id="1214568"/>
    <lineage>
        <taxon>Eukaryota</taxon>
        <taxon>Fungi</taxon>
        <taxon>Dikarya</taxon>
        <taxon>Ascomycota</taxon>
        <taxon>Pezizomycotina</taxon>
        <taxon>Sordariomycetes</taxon>
        <taxon>Sordariomycetidae</taxon>
        <taxon>Diaporthales</taxon>
        <taxon>Diaporthaceae</taxon>
        <taxon>Diaporthe</taxon>
    </lineage>
</organism>
<protein>
    <recommendedName>
        <fullName evidence="4">Phosphatidylglycerol/phosphatidylinositol transfer protein</fullName>
    </recommendedName>
</protein>
<dbReference type="Proteomes" id="UP001265746">
    <property type="component" value="Unassembled WGS sequence"/>
</dbReference>
<evidence type="ECO:0000256" key="4">
    <source>
        <dbReference type="ARBA" id="ARBA00016056"/>
    </source>
</evidence>
<evidence type="ECO:0000256" key="6">
    <source>
        <dbReference type="ARBA" id="ARBA00022729"/>
    </source>
</evidence>
<name>A0AAD9SRI4_PHOAM</name>
<evidence type="ECO:0000256" key="7">
    <source>
        <dbReference type="ARBA" id="ARBA00023055"/>
    </source>
</evidence>
<dbReference type="InterPro" id="IPR003172">
    <property type="entry name" value="ML_dom"/>
</dbReference>
<keyword evidence="11" id="KW-1185">Reference proteome</keyword>
<feature type="region of interest" description="Disordered" evidence="8">
    <location>
        <begin position="18"/>
        <end position="49"/>
    </location>
</feature>
<dbReference type="InterPro" id="IPR036846">
    <property type="entry name" value="GM2-AP_sf"/>
</dbReference>
<evidence type="ECO:0000256" key="8">
    <source>
        <dbReference type="SAM" id="MobiDB-lite"/>
    </source>
</evidence>
<evidence type="ECO:0000256" key="5">
    <source>
        <dbReference type="ARBA" id="ARBA00022448"/>
    </source>
</evidence>